<sequence length="364" mass="37240">MRRNRRTLAVIAVLAAVLAAVTVEVTGTLASAGDPTNPATAPQPQYDYDDPAKAFVVELDFGSTSAALVRASVVRARSYSHLGDPPLLRLSLVDEDGAAGDSVNAWDPRWYFEQKPGGGERMVRRDGPGTLVVPFDADTATMTVRDLRAAIDLATVDLRPAVREFCLAHPIDTECVEADLAVTSTTASGDTLGVVGTPVTVQVAATVANLGPDGPLDADVVQTVAAAPGLTVIPAGRTFDADKLGVGTPAKVGGDYTVVCTSPGTRTVTVTTSVAPERAKVADVKPANDARTVSYAIDCAVPVAVNAEAIQPSTVRPGVRAPLVATGTCGAEAHGTVHASLTDLGIQNGTTEICVRGRAGPGAG</sequence>
<reference evidence="2 3" key="1">
    <citation type="submission" date="2021-01" db="EMBL/GenBank/DDBJ databases">
        <title>Whole genome shotgun sequence of Asanoa siamensis NBRC 107932.</title>
        <authorList>
            <person name="Komaki H."/>
            <person name="Tamura T."/>
        </authorList>
    </citation>
    <scope>NUCLEOTIDE SEQUENCE [LARGE SCALE GENOMIC DNA]</scope>
    <source>
        <strain evidence="2 3">NBRC 107932</strain>
    </source>
</reference>
<gene>
    <name evidence="2" type="ORF">Asi02nite_65490</name>
</gene>
<feature type="signal peptide" evidence="1">
    <location>
        <begin position="1"/>
        <end position="32"/>
    </location>
</feature>
<keyword evidence="1" id="KW-0732">Signal</keyword>
<name>A0ABQ4D0J0_9ACTN</name>
<dbReference type="RefSeq" id="WP_203717895.1">
    <property type="nucleotide sequence ID" value="NZ_BONE01000077.1"/>
</dbReference>
<dbReference type="Proteomes" id="UP000604117">
    <property type="component" value="Unassembled WGS sequence"/>
</dbReference>
<comment type="caution">
    <text evidence="2">The sequence shown here is derived from an EMBL/GenBank/DDBJ whole genome shotgun (WGS) entry which is preliminary data.</text>
</comment>
<organism evidence="2 3">
    <name type="scientific">Asanoa siamensis</name>
    <dbReference type="NCBI Taxonomy" id="926357"/>
    <lineage>
        <taxon>Bacteria</taxon>
        <taxon>Bacillati</taxon>
        <taxon>Actinomycetota</taxon>
        <taxon>Actinomycetes</taxon>
        <taxon>Micromonosporales</taxon>
        <taxon>Micromonosporaceae</taxon>
        <taxon>Asanoa</taxon>
    </lineage>
</organism>
<proteinExistence type="predicted"/>
<feature type="chain" id="PRO_5046575978" description="DUF11 domain-containing protein" evidence="1">
    <location>
        <begin position="33"/>
        <end position="364"/>
    </location>
</feature>
<evidence type="ECO:0008006" key="4">
    <source>
        <dbReference type="Google" id="ProtNLM"/>
    </source>
</evidence>
<evidence type="ECO:0000256" key="1">
    <source>
        <dbReference type="SAM" id="SignalP"/>
    </source>
</evidence>
<protein>
    <recommendedName>
        <fullName evidence="4">DUF11 domain-containing protein</fullName>
    </recommendedName>
</protein>
<evidence type="ECO:0000313" key="3">
    <source>
        <dbReference type="Proteomes" id="UP000604117"/>
    </source>
</evidence>
<dbReference type="EMBL" id="BONE01000077">
    <property type="protein sequence ID" value="GIF77031.1"/>
    <property type="molecule type" value="Genomic_DNA"/>
</dbReference>
<accession>A0ABQ4D0J0</accession>
<keyword evidence="3" id="KW-1185">Reference proteome</keyword>
<evidence type="ECO:0000313" key="2">
    <source>
        <dbReference type="EMBL" id="GIF77031.1"/>
    </source>
</evidence>